<keyword evidence="10 17" id="KW-0521">NADP</keyword>
<keyword evidence="7 18" id="KW-0028">Amino-acid biosynthesis</keyword>
<accession>A0A424YAX6</accession>
<dbReference type="Pfam" id="PF00742">
    <property type="entry name" value="Homoserine_dh"/>
    <property type="match status" value="1"/>
</dbReference>
<comment type="caution">
    <text evidence="21">The sequence shown here is derived from an EMBL/GenBank/DDBJ whole genome shotgun (WGS) entry which is preliminary data.</text>
</comment>
<dbReference type="PROSITE" id="PS01042">
    <property type="entry name" value="HOMOSER_DHGENASE"/>
    <property type="match status" value="1"/>
</dbReference>
<keyword evidence="14 18" id="KW-0486">Methionine biosynthesis</keyword>
<dbReference type="PIRSF" id="PIRSF000098">
    <property type="entry name" value="Homoser_dehydrog"/>
    <property type="match status" value="1"/>
</dbReference>
<evidence type="ECO:0000256" key="4">
    <source>
        <dbReference type="ARBA" id="ARBA00006753"/>
    </source>
</evidence>
<dbReference type="AlphaFoldDB" id="A0A424YAX6"/>
<evidence type="ECO:0000256" key="19">
    <source>
        <dbReference type="RuleBase" id="RU004171"/>
    </source>
</evidence>
<dbReference type="FunFam" id="3.40.50.720:FF:000062">
    <property type="entry name" value="Homoserine dehydrogenase"/>
    <property type="match status" value="1"/>
</dbReference>
<evidence type="ECO:0000256" key="17">
    <source>
        <dbReference type="PIRSR" id="PIRSR000098-2"/>
    </source>
</evidence>
<sequence>MVENSINIGLLGCGTVGSGVVKIIKRNKEEIERKAGSRLNIKKVLVRSLEKERPLELAGAEVVTEIDSILEDPDIKVVIELIGGVDRAREYMEKALKKGKFVVTANKDLMAQHGKEIFQLAQDMGVNVYYEASVGGGIPLVRPLKHCLAANRIMRIMGIINGTTNYILTKMTLQGKAYQEALEEAQEKGFAEQDPSSDVLGKDAAYKLAILASIAFDSSIDMESIYMEGITEVKIRDIRYAEELGYKVKLLAIGERLEEGLALRVHPTLVPDKHPLAAVNDEFNAVFFEGDAVGEIMLYGRGAGEMPTGSAVVADVIEVARNINRQVDNGVMEVEFTPKPIMPLSRIHSKFYIRLKAIDEPGVFASLANIFSDEKVSLDMIIQKRRIEEMAEIVLVTHDIREENFFRSIERIKEIPSIKEISQLLRVV</sequence>
<dbReference type="CDD" id="cd04881">
    <property type="entry name" value="ACT_HSDH-Hom"/>
    <property type="match status" value="1"/>
</dbReference>
<dbReference type="EC" id="1.1.1.3" evidence="5 18"/>
<dbReference type="GO" id="GO:0050661">
    <property type="term" value="F:NADP binding"/>
    <property type="evidence" value="ECO:0007669"/>
    <property type="project" value="InterPro"/>
</dbReference>
<evidence type="ECO:0000256" key="2">
    <source>
        <dbReference type="ARBA" id="ARBA00005056"/>
    </source>
</evidence>
<evidence type="ECO:0000256" key="7">
    <source>
        <dbReference type="ARBA" id="ARBA00022605"/>
    </source>
</evidence>
<feature type="binding site" evidence="17">
    <location>
        <position position="192"/>
    </location>
    <ligand>
        <name>L-homoserine</name>
        <dbReference type="ChEBI" id="CHEBI:57476"/>
    </ligand>
</feature>
<evidence type="ECO:0000256" key="8">
    <source>
        <dbReference type="ARBA" id="ARBA00022697"/>
    </source>
</evidence>
<evidence type="ECO:0000256" key="10">
    <source>
        <dbReference type="ARBA" id="ARBA00022857"/>
    </source>
</evidence>
<comment type="pathway">
    <text evidence="2 18">Amino-acid biosynthesis; L-threonine biosynthesis; L-threonine from L-aspartate: step 3/5.</text>
</comment>
<evidence type="ECO:0000256" key="11">
    <source>
        <dbReference type="ARBA" id="ARBA00023002"/>
    </source>
</evidence>
<evidence type="ECO:0000256" key="13">
    <source>
        <dbReference type="ARBA" id="ARBA00023053"/>
    </source>
</evidence>
<dbReference type="GO" id="GO:0009088">
    <property type="term" value="P:threonine biosynthetic process"/>
    <property type="evidence" value="ECO:0007669"/>
    <property type="project" value="UniProtKB-UniPathway"/>
</dbReference>
<comment type="similarity">
    <text evidence="4 19">Belongs to the homoserine dehydrogenase family.</text>
</comment>
<evidence type="ECO:0000256" key="5">
    <source>
        <dbReference type="ARBA" id="ARBA00013213"/>
    </source>
</evidence>
<keyword evidence="9" id="KW-0479">Metal-binding</keyword>
<dbReference type="SUPFAM" id="SSF51735">
    <property type="entry name" value="NAD(P)-binding Rossmann-fold domains"/>
    <property type="match status" value="1"/>
</dbReference>
<dbReference type="SUPFAM" id="SSF55347">
    <property type="entry name" value="Glyceraldehyde-3-phosphate dehydrogenase-like, C-terminal domain"/>
    <property type="match status" value="1"/>
</dbReference>
<feature type="active site" description="Proton donor" evidence="16">
    <location>
        <position position="207"/>
    </location>
</feature>
<evidence type="ECO:0000256" key="16">
    <source>
        <dbReference type="PIRSR" id="PIRSR000098-1"/>
    </source>
</evidence>
<dbReference type="PANTHER" id="PTHR43331:SF1">
    <property type="entry name" value="HOMOSERINE DEHYDROGENASE"/>
    <property type="match status" value="1"/>
</dbReference>
<evidence type="ECO:0000313" key="22">
    <source>
        <dbReference type="Proteomes" id="UP000285138"/>
    </source>
</evidence>
<protein>
    <recommendedName>
        <fullName evidence="6 18">Homoserine dehydrogenase</fullName>
        <ecNumber evidence="5 18">1.1.1.3</ecNumber>
    </recommendedName>
</protein>
<evidence type="ECO:0000256" key="15">
    <source>
        <dbReference type="ARBA" id="ARBA00048841"/>
    </source>
</evidence>
<feature type="domain" description="ACT" evidence="20">
    <location>
        <begin position="352"/>
        <end position="428"/>
    </location>
</feature>
<feature type="binding site" evidence="17">
    <location>
        <position position="107"/>
    </location>
    <ligand>
        <name>NADPH</name>
        <dbReference type="ChEBI" id="CHEBI:57783"/>
    </ligand>
</feature>
<dbReference type="InterPro" id="IPR045865">
    <property type="entry name" value="ACT-like_dom_sf"/>
</dbReference>
<dbReference type="PANTHER" id="PTHR43331">
    <property type="entry name" value="HOMOSERINE DEHYDROGENASE"/>
    <property type="match status" value="1"/>
</dbReference>
<dbReference type="GO" id="GO:0004412">
    <property type="term" value="F:homoserine dehydrogenase activity"/>
    <property type="evidence" value="ECO:0007669"/>
    <property type="project" value="UniProtKB-EC"/>
</dbReference>
<evidence type="ECO:0000256" key="1">
    <source>
        <dbReference type="ARBA" id="ARBA00001920"/>
    </source>
</evidence>
<dbReference type="Pfam" id="PF01842">
    <property type="entry name" value="ACT"/>
    <property type="match status" value="1"/>
</dbReference>
<dbReference type="InterPro" id="IPR005106">
    <property type="entry name" value="Asp/hSer_DH_NAD-bd"/>
</dbReference>
<organism evidence="21 22">
    <name type="scientific">Candidatus Syntrophonatronum acetioxidans</name>
    <dbReference type="NCBI Taxonomy" id="1795816"/>
    <lineage>
        <taxon>Bacteria</taxon>
        <taxon>Bacillati</taxon>
        <taxon>Bacillota</taxon>
        <taxon>Clostridia</taxon>
        <taxon>Eubacteriales</taxon>
        <taxon>Syntrophomonadaceae</taxon>
        <taxon>Candidatus Syntrophonatronum</taxon>
    </lineage>
</organism>
<dbReference type="Pfam" id="PF03447">
    <property type="entry name" value="NAD_binding_3"/>
    <property type="match status" value="1"/>
</dbReference>
<evidence type="ECO:0000313" key="21">
    <source>
        <dbReference type="EMBL" id="RQD73400.1"/>
    </source>
</evidence>
<evidence type="ECO:0000256" key="12">
    <source>
        <dbReference type="ARBA" id="ARBA00023027"/>
    </source>
</evidence>
<dbReference type="FunFam" id="3.30.360.10:FF:000005">
    <property type="entry name" value="Homoserine dehydrogenase"/>
    <property type="match status" value="1"/>
</dbReference>
<dbReference type="InterPro" id="IPR016204">
    <property type="entry name" value="HDH"/>
</dbReference>
<proteinExistence type="inferred from homology"/>
<dbReference type="InterPro" id="IPR019811">
    <property type="entry name" value="HDH_CS"/>
</dbReference>
<dbReference type="NCBIfam" id="NF004976">
    <property type="entry name" value="PRK06349.1"/>
    <property type="match status" value="1"/>
</dbReference>
<dbReference type="GO" id="GO:0046872">
    <property type="term" value="F:metal ion binding"/>
    <property type="evidence" value="ECO:0007669"/>
    <property type="project" value="UniProtKB-KW"/>
</dbReference>
<name>A0A424YAX6_9FIRM</name>
<evidence type="ECO:0000256" key="14">
    <source>
        <dbReference type="ARBA" id="ARBA00023167"/>
    </source>
</evidence>
<evidence type="ECO:0000256" key="3">
    <source>
        <dbReference type="ARBA" id="ARBA00005062"/>
    </source>
</evidence>
<feature type="binding site" evidence="17">
    <location>
        <begin position="11"/>
        <end position="18"/>
    </location>
    <ligand>
        <name>NADP(+)</name>
        <dbReference type="ChEBI" id="CHEBI:58349"/>
    </ligand>
</feature>
<dbReference type="Proteomes" id="UP000285138">
    <property type="component" value="Unassembled WGS sequence"/>
</dbReference>
<dbReference type="SUPFAM" id="SSF55021">
    <property type="entry name" value="ACT-like"/>
    <property type="match status" value="1"/>
</dbReference>
<gene>
    <name evidence="21" type="ORF">D5R97_09370</name>
</gene>
<dbReference type="GO" id="GO:0009086">
    <property type="term" value="P:methionine biosynthetic process"/>
    <property type="evidence" value="ECO:0007669"/>
    <property type="project" value="UniProtKB-KW"/>
</dbReference>
<dbReference type="Gene3D" id="3.30.360.10">
    <property type="entry name" value="Dihydrodipicolinate Reductase, domain 2"/>
    <property type="match status" value="1"/>
</dbReference>
<dbReference type="InterPro" id="IPR036291">
    <property type="entry name" value="NAD(P)-bd_dom_sf"/>
</dbReference>
<reference evidence="21 22" key="1">
    <citation type="submission" date="2018-08" db="EMBL/GenBank/DDBJ databases">
        <title>The metabolism and importance of syntrophic acetate oxidation coupled to methane or sulfide production in haloalkaline environments.</title>
        <authorList>
            <person name="Timmers P.H.A."/>
            <person name="Vavourakis C.D."/>
            <person name="Sorokin D.Y."/>
            <person name="Sinninghe Damste J.S."/>
            <person name="Muyzer G."/>
            <person name="Stams A.J.M."/>
            <person name="Plugge C.M."/>
        </authorList>
    </citation>
    <scope>NUCLEOTIDE SEQUENCE [LARGE SCALE GENOMIC DNA]</scope>
    <source>
        <strain evidence="21">MSAO_Bac1</strain>
    </source>
</reference>
<dbReference type="Gene3D" id="3.40.50.720">
    <property type="entry name" value="NAD(P)-binding Rossmann-like Domain"/>
    <property type="match status" value="1"/>
</dbReference>
<comment type="pathway">
    <text evidence="3 18">Amino-acid biosynthesis; L-methionine biosynthesis via de novo pathway; L-homoserine from L-aspartate: step 3/3.</text>
</comment>
<evidence type="ECO:0000256" key="18">
    <source>
        <dbReference type="RuleBase" id="RU000579"/>
    </source>
</evidence>
<dbReference type="InterPro" id="IPR002912">
    <property type="entry name" value="ACT_dom"/>
</dbReference>
<dbReference type="UniPathway" id="UPA00051">
    <property type="reaction ID" value="UER00465"/>
</dbReference>
<dbReference type="UniPathway" id="UPA00050">
    <property type="reaction ID" value="UER00063"/>
</dbReference>
<keyword evidence="8 18" id="KW-0791">Threonine biosynthesis</keyword>
<evidence type="ECO:0000256" key="9">
    <source>
        <dbReference type="ARBA" id="ARBA00022723"/>
    </source>
</evidence>
<evidence type="ECO:0000259" key="20">
    <source>
        <dbReference type="PROSITE" id="PS51671"/>
    </source>
</evidence>
<comment type="catalytic activity">
    <reaction evidence="15">
        <text>L-homoserine + NADP(+) = L-aspartate 4-semialdehyde + NADPH + H(+)</text>
        <dbReference type="Rhea" id="RHEA:15761"/>
        <dbReference type="ChEBI" id="CHEBI:15378"/>
        <dbReference type="ChEBI" id="CHEBI:57476"/>
        <dbReference type="ChEBI" id="CHEBI:57783"/>
        <dbReference type="ChEBI" id="CHEBI:58349"/>
        <dbReference type="ChEBI" id="CHEBI:537519"/>
        <dbReference type="EC" id="1.1.1.3"/>
    </reaction>
    <physiologicalReaction direction="right-to-left" evidence="15">
        <dbReference type="Rhea" id="RHEA:15763"/>
    </physiologicalReaction>
</comment>
<dbReference type="PROSITE" id="PS51671">
    <property type="entry name" value="ACT"/>
    <property type="match status" value="1"/>
</dbReference>
<evidence type="ECO:0000256" key="6">
    <source>
        <dbReference type="ARBA" id="ARBA00013376"/>
    </source>
</evidence>
<dbReference type="EMBL" id="QZAA01000258">
    <property type="protein sequence ID" value="RQD73400.1"/>
    <property type="molecule type" value="Genomic_DNA"/>
</dbReference>
<keyword evidence="13" id="KW-0915">Sodium</keyword>
<dbReference type="InterPro" id="IPR001342">
    <property type="entry name" value="HDH_cat"/>
</dbReference>
<keyword evidence="11 18" id="KW-0560">Oxidoreductase</keyword>
<keyword evidence="12" id="KW-0520">NAD</keyword>
<comment type="cofactor">
    <cofactor evidence="1">
        <name>a metal cation</name>
        <dbReference type="ChEBI" id="CHEBI:25213"/>
    </cofactor>
</comment>
<dbReference type="Gene3D" id="3.30.70.260">
    <property type="match status" value="1"/>
</dbReference>